<organism evidence="3 4">
    <name type="scientific">Erythranthe guttata</name>
    <name type="common">Yellow monkey flower</name>
    <name type="synonym">Mimulus guttatus</name>
    <dbReference type="NCBI Taxonomy" id="4155"/>
    <lineage>
        <taxon>Eukaryota</taxon>
        <taxon>Viridiplantae</taxon>
        <taxon>Streptophyta</taxon>
        <taxon>Embryophyta</taxon>
        <taxon>Tracheophyta</taxon>
        <taxon>Spermatophyta</taxon>
        <taxon>Magnoliopsida</taxon>
        <taxon>eudicotyledons</taxon>
        <taxon>Gunneridae</taxon>
        <taxon>Pentapetalae</taxon>
        <taxon>asterids</taxon>
        <taxon>lamiids</taxon>
        <taxon>Lamiales</taxon>
        <taxon>Phrymaceae</taxon>
        <taxon>Erythranthe</taxon>
    </lineage>
</organism>
<evidence type="ECO:0000313" key="4">
    <source>
        <dbReference type="Proteomes" id="UP000030748"/>
    </source>
</evidence>
<dbReference type="STRING" id="4155.A0A022R1F9"/>
<dbReference type="OMA" id="PHPTSNK"/>
<sequence>MAEPTADSTAAEQAPPLTIRRPRVREVSSRFMSPSIQSNSTPCPSGLPRSKSTHHRHPTAAADENQIPEVNRSFEKFPSSIAPTAGRKPHQQQRTKQQQPPPKENGDPKSDIRVLSRPGTPIAMGTDRVIPSRYKQLSNTPCRSNSLSSSSNGCAAVTAAARLLQEATSDVQKKLPKISTLSRDDMYTSSSTSNCTTTTSNQGSSSCPNSPLCVPSTNKVRNVPDTRSSMPDAGKWLGDRISSGKMGGDCARSLNFSSSMKVGGGISLPPHPSSCIRSGLDLRKGKKGSNCQEDVHCLKMLSNHYLQWRFANAKAESSVLAQKQEVERKLYSLNGKISDIRENVKRKHSELAVLRRIKTLSTIVEAQMPYLDGWADMEEDYSASLIGTTNALVNSSTRLPISGEVRVDVGELGEALHSAFKVVELIGSHIQGFIPKAEEMDTSVSELARMARGEIALVEECGDLLSKTSISQVKECSLRSTAIQNNRSIQYQNNHESRDTEP</sequence>
<dbReference type="Pfam" id="PF04484">
    <property type="entry name" value="QWRF"/>
    <property type="match status" value="1"/>
</dbReference>
<dbReference type="KEGG" id="egt:105962168"/>
<reference evidence="3 4" key="1">
    <citation type="journal article" date="2013" name="Proc. Natl. Acad. Sci. U.S.A.">
        <title>Fine-scale variation in meiotic recombination in Mimulus inferred from population shotgun sequencing.</title>
        <authorList>
            <person name="Hellsten U."/>
            <person name="Wright K.M."/>
            <person name="Jenkins J."/>
            <person name="Shu S."/>
            <person name="Yuan Y."/>
            <person name="Wessler S.R."/>
            <person name="Schmutz J."/>
            <person name="Willis J.H."/>
            <person name="Rokhsar D.S."/>
        </authorList>
    </citation>
    <scope>NUCLEOTIDE SEQUENCE [LARGE SCALE GENOMIC DNA]</scope>
    <source>
        <strain evidence="4">cv. DUN x IM62</strain>
    </source>
</reference>
<feature type="region of interest" description="Disordered" evidence="2">
    <location>
        <begin position="184"/>
        <end position="211"/>
    </location>
</feature>
<dbReference type="eggNOG" id="ENOG502R98H">
    <property type="taxonomic scope" value="Eukaryota"/>
</dbReference>
<dbReference type="GO" id="GO:0005737">
    <property type="term" value="C:cytoplasm"/>
    <property type="evidence" value="ECO:0000318"/>
    <property type="project" value="GO_Central"/>
</dbReference>
<proteinExistence type="inferred from homology"/>
<dbReference type="GO" id="GO:0005880">
    <property type="term" value="C:nuclear microtubule"/>
    <property type="evidence" value="ECO:0000318"/>
    <property type="project" value="GO_Central"/>
</dbReference>
<dbReference type="OrthoDB" id="542108at2759"/>
<dbReference type="Proteomes" id="UP000030748">
    <property type="component" value="Unassembled WGS sequence"/>
</dbReference>
<feature type="region of interest" description="Disordered" evidence="2">
    <location>
        <begin position="1"/>
        <end position="126"/>
    </location>
</feature>
<dbReference type="EMBL" id="KI630752">
    <property type="protein sequence ID" value="EYU33814.1"/>
    <property type="molecule type" value="Genomic_DNA"/>
</dbReference>
<dbReference type="GO" id="GO:0051225">
    <property type="term" value="P:spindle assembly"/>
    <property type="evidence" value="ECO:0000318"/>
    <property type="project" value="GO_Central"/>
</dbReference>
<keyword evidence="4" id="KW-1185">Reference proteome</keyword>
<dbReference type="PANTHER" id="PTHR31807">
    <property type="entry name" value="AUGMIN FAMILY MEMBER"/>
    <property type="match status" value="1"/>
</dbReference>
<evidence type="ECO:0000256" key="2">
    <source>
        <dbReference type="SAM" id="MobiDB-lite"/>
    </source>
</evidence>
<name>A0A022R1F9_ERYGU</name>
<accession>A0A022R1F9</accession>
<evidence type="ECO:0000313" key="3">
    <source>
        <dbReference type="EMBL" id="EYU33814.1"/>
    </source>
</evidence>
<gene>
    <name evidence="3" type="ORF">MIMGU_mgv1a004982mg</name>
</gene>
<evidence type="ECO:0000256" key="1">
    <source>
        <dbReference type="ARBA" id="ARBA00010016"/>
    </source>
</evidence>
<comment type="similarity">
    <text evidence="1">Belongs to the QWRF family.</text>
</comment>
<feature type="compositionally biased region" description="Polar residues" evidence="2">
    <location>
        <begin position="30"/>
        <end position="43"/>
    </location>
</feature>
<feature type="compositionally biased region" description="Low complexity" evidence="2">
    <location>
        <begin position="188"/>
        <end position="207"/>
    </location>
</feature>
<protein>
    <submittedName>
        <fullName evidence="3">Uncharacterized protein</fullName>
    </submittedName>
</protein>
<feature type="compositionally biased region" description="Polar residues" evidence="2">
    <location>
        <begin position="1"/>
        <end position="11"/>
    </location>
</feature>
<dbReference type="GO" id="GO:0008017">
    <property type="term" value="F:microtubule binding"/>
    <property type="evidence" value="ECO:0000318"/>
    <property type="project" value="GO_Central"/>
</dbReference>
<feature type="compositionally biased region" description="Basic and acidic residues" evidence="2">
    <location>
        <begin position="104"/>
        <end position="114"/>
    </location>
</feature>
<dbReference type="InterPro" id="IPR007573">
    <property type="entry name" value="QWRF"/>
</dbReference>
<dbReference type="PhylomeDB" id="A0A022R1F9"/>
<dbReference type="PANTHER" id="PTHR31807:SF6">
    <property type="entry name" value="PROTEIN ENDOSPERM DEFECTIVE 1-RELATED"/>
    <property type="match status" value="1"/>
</dbReference>
<dbReference type="AlphaFoldDB" id="A0A022R1F9"/>